<evidence type="ECO:0000313" key="6">
    <source>
        <dbReference type="EMBL" id="NYS23383.1"/>
    </source>
</evidence>
<reference evidence="6 7" key="1">
    <citation type="journal article" date="2000" name="Arch. Microbiol.">
        <title>Rhodobaca bogoriensis gen. nov. and sp. nov., an alkaliphilic purple nonsulfur bacterium from African Rift Valley soda lakes.</title>
        <authorList>
            <person name="Milford A.D."/>
            <person name="Achenbach L.A."/>
            <person name="Jung D.O."/>
            <person name="Madigan M.T."/>
        </authorList>
    </citation>
    <scope>NUCLEOTIDE SEQUENCE [LARGE SCALE GENOMIC DNA]</scope>
    <source>
        <strain evidence="6 7">2376</strain>
    </source>
</reference>
<dbReference type="Proteomes" id="UP000529417">
    <property type="component" value="Unassembled WGS sequence"/>
</dbReference>
<feature type="domain" description="Solute-binding protein family 5" evidence="5">
    <location>
        <begin position="104"/>
        <end position="512"/>
    </location>
</feature>
<accession>A0A7Z0HVX1</accession>
<protein>
    <submittedName>
        <fullName evidence="6">ABC transporter substrate-binding protein</fullName>
    </submittedName>
</protein>
<dbReference type="SUPFAM" id="SSF53850">
    <property type="entry name" value="Periplasmic binding protein-like II"/>
    <property type="match status" value="1"/>
</dbReference>
<dbReference type="Pfam" id="PF00496">
    <property type="entry name" value="SBP_bac_5"/>
    <property type="match status" value="1"/>
</dbReference>
<dbReference type="AlphaFoldDB" id="A0A7Z0HVX1"/>
<dbReference type="InterPro" id="IPR039424">
    <property type="entry name" value="SBP_5"/>
</dbReference>
<dbReference type="PIRSF" id="PIRSF002741">
    <property type="entry name" value="MppA"/>
    <property type="match status" value="1"/>
</dbReference>
<comment type="caution">
    <text evidence="6">The sequence shown here is derived from an EMBL/GenBank/DDBJ whole genome shotgun (WGS) entry which is preliminary data.</text>
</comment>
<sequence length="604" mass="67101">MTAHRSPTLFAAVAASLWALSAVPLAAGPGHGIAMYGDPALPPDFAHLPQANPDAPQGGRIIFGEVGGFDSLNPYIRRGTAPWGVGLLTVETLLGRNYDEPFTLYGVLAESVETNDARDFVEFTLRAEARFSDGSPVTVEDVMWSMEALGTEGQPRYHAAWSKVASMEATGPRSVRFTFTETDRELPLLLGLRPILQKAQFEDRPFDASSLEPVIGSGPYKVGGFEPGRSITFRKTPDWWGRDLNFYAGQHNFEEIRYEYFGDAAVLFEQFKAGEVMFWREGNAARWADSYDFPRALSGEVVKSEIPHQRPSGMMGLVFNTRRDLFADWRVREALIHAFNFEYVAQTITGGDDPRIASYFSNSVLGMRDGPAEGQVRAILEPLSEHLLPGALEGYSLPVSDGSVANRANLRAATALLAEAGWEADSAGVLRNPQGRAFEFTILLRQGASEMRAIVDIYVEALRRLGIRVVTASVDSAQYTERTLEYDFDMTHMVRGLSLSPGNEQWLYWGSSAADQPGTRNLMGARNPAIDALIERLLTATSQEDFVATTRALDRVLTTGRYVVPLWFSPVSRLAHDRRLQFPETIPMYGDWTGFQPELWWFEE</sequence>
<keyword evidence="7" id="KW-1185">Reference proteome</keyword>
<dbReference type="InterPro" id="IPR030678">
    <property type="entry name" value="Peptide/Ni-bd"/>
</dbReference>
<feature type="chain" id="PRO_5031449555" evidence="4">
    <location>
        <begin position="27"/>
        <end position="604"/>
    </location>
</feature>
<dbReference type="GO" id="GO:0015833">
    <property type="term" value="P:peptide transport"/>
    <property type="evidence" value="ECO:0007669"/>
    <property type="project" value="TreeGrafter"/>
</dbReference>
<comment type="similarity">
    <text evidence="2">Belongs to the bacterial solute-binding protein 5 family.</text>
</comment>
<dbReference type="GO" id="GO:0042884">
    <property type="term" value="P:microcin transport"/>
    <property type="evidence" value="ECO:0007669"/>
    <property type="project" value="TreeGrafter"/>
</dbReference>
<organism evidence="6 7">
    <name type="scientific">Rhabdonatronobacter sediminivivens</name>
    <dbReference type="NCBI Taxonomy" id="2743469"/>
    <lineage>
        <taxon>Bacteria</taxon>
        <taxon>Pseudomonadati</taxon>
        <taxon>Pseudomonadota</taxon>
        <taxon>Alphaproteobacteria</taxon>
        <taxon>Rhodobacterales</taxon>
        <taxon>Paracoccaceae</taxon>
        <taxon>Rhabdonatronobacter</taxon>
    </lineage>
</organism>
<comment type="subcellular location">
    <subcellularLocation>
        <location evidence="1">Periplasm</location>
    </subcellularLocation>
</comment>
<dbReference type="EMBL" id="JACBXS010000001">
    <property type="protein sequence ID" value="NYS23383.1"/>
    <property type="molecule type" value="Genomic_DNA"/>
</dbReference>
<keyword evidence="3 4" id="KW-0732">Signal</keyword>
<dbReference type="Gene3D" id="3.40.190.10">
    <property type="entry name" value="Periplasmic binding protein-like II"/>
    <property type="match status" value="1"/>
</dbReference>
<evidence type="ECO:0000259" key="5">
    <source>
        <dbReference type="Pfam" id="PF00496"/>
    </source>
</evidence>
<dbReference type="InterPro" id="IPR000914">
    <property type="entry name" value="SBP_5_dom"/>
</dbReference>
<evidence type="ECO:0000256" key="4">
    <source>
        <dbReference type="SAM" id="SignalP"/>
    </source>
</evidence>
<gene>
    <name evidence="6" type="ORF">HUK65_00145</name>
</gene>
<dbReference type="GO" id="GO:0043190">
    <property type="term" value="C:ATP-binding cassette (ABC) transporter complex"/>
    <property type="evidence" value="ECO:0007669"/>
    <property type="project" value="InterPro"/>
</dbReference>
<dbReference type="Gene3D" id="3.10.105.10">
    <property type="entry name" value="Dipeptide-binding Protein, Domain 3"/>
    <property type="match status" value="1"/>
</dbReference>
<dbReference type="CDD" id="cd08497">
    <property type="entry name" value="MbnE-like"/>
    <property type="match status" value="1"/>
</dbReference>
<evidence type="ECO:0000313" key="7">
    <source>
        <dbReference type="Proteomes" id="UP000529417"/>
    </source>
</evidence>
<dbReference type="GO" id="GO:0030288">
    <property type="term" value="C:outer membrane-bounded periplasmic space"/>
    <property type="evidence" value="ECO:0007669"/>
    <property type="project" value="TreeGrafter"/>
</dbReference>
<evidence type="ECO:0000256" key="2">
    <source>
        <dbReference type="ARBA" id="ARBA00005695"/>
    </source>
</evidence>
<dbReference type="RefSeq" id="WP_179904092.1">
    <property type="nucleotide sequence ID" value="NZ_JACBXS010000001.1"/>
</dbReference>
<dbReference type="GO" id="GO:1904680">
    <property type="term" value="F:peptide transmembrane transporter activity"/>
    <property type="evidence" value="ECO:0007669"/>
    <property type="project" value="TreeGrafter"/>
</dbReference>
<evidence type="ECO:0000256" key="1">
    <source>
        <dbReference type="ARBA" id="ARBA00004418"/>
    </source>
</evidence>
<dbReference type="PANTHER" id="PTHR30290">
    <property type="entry name" value="PERIPLASMIC BINDING COMPONENT OF ABC TRANSPORTER"/>
    <property type="match status" value="1"/>
</dbReference>
<feature type="signal peptide" evidence="4">
    <location>
        <begin position="1"/>
        <end position="26"/>
    </location>
</feature>
<proteinExistence type="inferred from homology"/>
<dbReference type="PANTHER" id="PTHR30290:SF64">
    <property type="entry name" value="ABC TRANSPORTER PERIPLASMIC BINDING PROTEIN"/>
    <property type="match status" value="1"/>
</dbReference>
<name>A0A7Z0HVX1_9RHOB</name>
<evidence type="ECO:0000256" key="3">
    <source>
        <dbReference type="ARBA" id="ARBA00022729"/>
    </source>
</evidence>